<reference evidence="1 2" key="1">
    <citation type="submission" date="2021-06" db="EMBL/GenBank/DDBJ databases">
        <title>Caerostris extrusa draft genome.</title>
        <authorList>
            <person name="Kono N."/>
            <person name="Arakawa K."/>
        </authorList>
    </citation>
    <scope>NUCLEOTIDE SEQUENCE [LARGE SCALE GENOMIC DNA]</scope>
</reference>
<proteinExistence type="predicted"/>
<name>A0AAV4QGA9_CAEEX</name>
<comment type="caution">
    <text evidence="1">The sequence shown here is derived from an EMBL/GenBank/DDBJ whole genome shotgun (WGS) entry which is preliminary data.</text>
</comment>
<dbReference type="AlphaFoldDB" id="A0AAV4QGA9"/>
<evidence type="ECO:0000313" key="1">
    <source>
        <dbReference type="EMBL" id="GIY09098.1"/>
    </source>
</evidence>
<protein>
    <submittedName>
        <fullName evidence="1">Uncharacterized protein</fullName>
    </submittedName>
</protein>
<gene>
    <name evidence="1" type="ORF">CEXT_450881</name>
</gene>
<sequence length="78" mass="8747">MDKDNMSTMATLLIAEPLKNNMDLRAKVHRQSPHVTTETNSKGGWSRDLFSSSGGGIVFLDNHHYDGHSFSKPNKEYP</sequence>
<organism evidence="1 2">
    <name type="scientific">Caerostris extrusa</name>
    <name type="common">Bark spider</name>
    <name type="synonym">Caerostris bankana</name>
    <dbReference type="NCBI Taxonomy" id="172846"/>
    <lineage>
        <taxon>Eukaryota</taxon>
        <taxon>Metazoa</taxon>
        <taxon>Ecdysozoa</taxon>
        <taxon>Arthropoda</taxon>
        <taxon>Chelicerata</taxon>
        <taxon>Arachnida</taxon>
        <taxon>Araneae</taxon>
        <taxon>Araneomorphae</taxon>
        <taxon>Entelegynae</taxon>
        <taxon>Araneoidea</taxon>
        <taxon>Araneidae</taxon>
        <taxon>Caerostris</taxon>
    </lineage>
</organism>
<dbReference type="EMBL" id="BPLR01006331">
    <property type="protein sequence ID" value="GIY09098.1"/>
    <property type="molecule type" value="Genomic_DNA"/>
</dbReference>
<keyword evidence="2" id="KW-1185">Reference proteome</keyword>
<evidence type="ECO:0000313" key="2">
    <source>
        <dbReference type="Proteomes" id="UP001054945"/>
    </source>
</evidence>
<accession>A0AAV4QGA9</accession>
<dbReference type="Proteomes" id="UP001054945">
    <property type="component" value="Unassembled WGS sequence"/>
</dbReference>